<dbReference type="CDD" id="cd07377">
    <property type="entry name" value="WHTH_GntR"/>
    <property type="match status" value="1"/>
</dbReference>
<dbReference type="PRINTS" id="PR00035">
    <property type="entry name" value="HTHGNTR"/>
</dbReference>
<dbReference type="SMART" id="SM00866">
    <property type="entry name" value="UTRA"/>
    <property type="match status" value="1"/>
</dbReference>
<evidence type="ECO:0000256" key="3">
    <source>
        <dbReference type="ARBA" id="ARBA00023163"/>
    </source>
</evidence>
<dbReference type="OrthoDB" id="7363114at2"/>
<proteinExistence type="predicted"/>
<dbReference type="Pfam" id="PF07702">
    <property type="entry name" value="UTRA"/>
    <property type="match status" value="1"/>
</dbReference>
<evidence type="ECO:0000313" key="6">
    <source>
        <dbReference type="Proteomes" id="UP000181980"/>
    </source>
</evidence>
<sequence>MRPAYQRVADSLRADIEAGRWQPATKLPSEHTLAQTFEVSRTTIRQALDVLESANVIRRQQGKGTFVAAQGVSHVLGDLKSFTDTLRELGKQPGIRDVSVAIDDDPPADATTFLRGSRIWCVERVRTADGRAFCRMQSWLPDALAAGIAEDELLARQSLYALLADLSDERPAEATEVIRAEAASAEDSVALGVPKDTPLLSIYRWTSNHRGAPIEFVRSASPGDRYEYVIRLKQ</sequence>
<gene>
    <name evidence="5" type="ORF">SAMN04488561_6878</name>
</gene>
<dbReference type="PANTHER" id="PTHR44846:SF1">
    <property type="entry name" value="MANNOSYL-D-GLYCERATE TRANSPORT_METABOLISM SYSTEM REPRESSOR MNGR-RELATED"/>
    <property type="match status" value="1"/>
</dbReference>
<dbReference type="InterPro" id="IPR000524">
    <property type="entry name" value="Tscrpt_reg_HTH_GntR"/>
</dbReference>
<dbReference type="Pfam" id="PF00392">
    <property type="entry name" value="GntR"/>
    <property type="match status" value="1"/>
</dbReference>
<reference evidence="6" key="1">
    <citation type="submission" date="2016-10" db="EMBL/GenBank/DDBJ databases">
        <authorList>
            <person name="Varghese N."/>
            <person name="Submissions S."/>
        </authorList>
    </citation>
    <scope>NUCLEOTIDE SEQUENCE [LARGE SCALE GENOMIC DNA]</scope>
    <source>
        <strain evidence="6">DSM 45237</strain>
    </source>
</reference>
<dbReference type="AlphaFoldDB" id="A0A1H5Q0P3"/>
<dbReference type="FunFam" id="1.10.10.10:FF:000079">
    <property type="entry name" value="GntR family transcriptional regulator"/>
    <property type="match status" value="1"/>
</dbReference>
<name>A0A1H5Q0P3_9ACTN</name>
<dbReference type="InterPro" id="IPR028978">
    <property type="entry name" value="Chorismate_lyase_/UTRA_dom_sf"/>
</dbReference>
<organism evidence="5 6">
    <name type="scientific">Jiangella alba</name>
    <dbReference type="NCBI Taxonomy" id="561176"/>
    <lineage>
        <taxon>Bacteria</taxon>
        <taxon>Bacillati</taxon>
        <taxon>Actinomycetota</taxon>
        <taxon>Actinomycetes</taxon>
        <taxon>Jiangellales</taxon>
        <taxon>Jiangellaceae</taxon>
        <taxon>Jiangella</taxon>
    </lineage>
</organism>
<dbReference type="GO" id="GO:0003700">
    <property type="term" value="F:DNA-binding transcription factor activity"/>
    <property type="evidence" value="ECO:0007669"/>
    <property type="project" value="InterPro"/>
</dbReference>
<keyword evidence="3" id="KW-0804">Transcription</keyword>
<dbReference type="InterPro" id="IPR036390">
    <property type="entry name" value="WH_DNA-bd_sf"/>
</dbReference>
<keyword evidence="6" id="KW-1185">Reference proteome</keyword>
<dbReference type="EMBL" id="FNUC01000004">
    <property type="protein sequence ID" value="SEF18807.1"/>
    <property type="molecule type" value="Genomic_DNA"/>
</dbReference>
<evidence type="ECO:0000256" key="1">
    <source>
        <dbReference type="ARBA" id="ARBA00023015"/>
    </source>
</evidence>
<dbReference type="Gene3D" id="3.40.1410.10">
    <property type="entry name" value="Chorismate lyase-like"/>
    <property type="match status" value="1"/>
</dbReference>
<dbReference type="SUPFAM" id="SSF64288">
    <property type="entry name" value="Chorismate lyase-like"/>
    <property type="match status" value="1"/>
</dbReference>
<dbReference type="PANTHER" id="PTHR44846">
    <property type="entry name" value="MANNOSYL-D-GLYCERATE TRANSPORT/METABOLISM SYSTEM REPRESSOR MNGR-RELATED"/>
    <property type="match status" value="1"/>
</dbReference>
<accession>A0A1H5Q0P3</accession>
<evidence type="ECO:0000259" key="4">
    <source>
        <dbReference type="PROSITE" id="PS50949"/>
    </source>
</evidence>
<keyword evidence="2" id="KW-0238">DNA-binding</keyword>
<dbReference type="InterPro" id="IPR036388">
    <property type="entry name" value="WH-like_DNA-bd_sf"/>
</dbReference>
<dbReference type="Proteomes" id="UP000181980">
    <property type="component" value="Unassembled WGS sequence"/>
</dbReference>
<dbReference type="GO" id="GO:0045892">
    <property type="term" value="P:negative regulation of DNA-templated transcription"/>
    <property type="evidence" value="ECO:0007669"/>
    <property type="project" value="TreeGrafter"/>
</dbReference>
<dbReference type="GO" id="GO:0003677">
    <property type="term" value="F:DNA binding"/>
    <property type="evidence" value="ECO:0007669"/>
    <property type="project" value="UniProtKB-KW"/>
</dbReference>
<protein>
    <submittedName>
        <fullName evidence="5">Transcriptional regulator, GntR family</fullName>
    </submittedName>
</protein>
<dbReference type="PROSITE" id="PS50949">
    <property type="entry name" value="HTH_GNTR"/>
    <property type="match status" value="1"/>
</dbReference>
<evidence type="ECO:0000313" key="5">
    <source>
        <dbReference type="EMBL" id="SEF18807.1"/>
    </source>
</evidence>
<dbReference type="InterPro" id="IPR050679">
    <property type="entry name" value="Bact_HTH_transcr_reg"/>
</dbReference>
<dbReference type="InterPro" id="IPR011663">
    <property type="entry name" value="UTRA"/>
</dbReference>
<keyword evidence="1" id="KW-0805">Transcription regulation</keyword>
<evidence type="ECO:0000256" key="2">
    <source>
        <dbReference type="ARBA" id="ARBA00023125"/>
    </source>
</evidence>
<feature type="domain" description="HTH gntR-type" evidence="4">
    <location>
        <begin position="2"/>
        <end position="70"/>
    </location>
</feature>
<dbReference type="SUPFAM" id="SSF46785">
    <property type="entry name" value="Winged helix' DNA-binding domain"/>
    <property type="match status" value="1"/>
</dbReference>
<dbReference type="Gene3D" id="1.10.10.10">
    <property type="entry name" value="Winged helix-like DNA-binding domain superfamily/Winged helix DNA-binding domain"/>
    <property type="match status" value="1"/>
</dbReference>
<dbReference type="STRING" id="561176.SAMN04488561_6878"/>
<dbReference type="SMART" id="SM00345">
    <property type="entry name" value="HTH_GNTR"/>
    <property type="match status" value="1"/>
</dbReference>